<accession>A0A967EYE7</accession>
<dbReference type="InterPro" id="IPR036366">
    <property type="entry name" value="PGBDSf"/>
</dbReference>
<dbReference type="SUPFAM" id="SSF47090">
    <property type="entry name" value="PGBD-like"/>
    <property type="match status" value="1"/>
</dbReference>
<dbReference type="Proteomes" id="UP000761264">
    <property type="component" value="Unassembled WGS sequence"/>
</dbReference>
<gene>
    <name evidence="4" type="ORF">HBA54_13715</name>
</gene>
<dbReference type="Pfam" id="PF01471">
    <property type="entry name" value="PG_binding_1"/>
    <property type="match status" value="1"/>
</dbReference>
<feature type="chain" id="PRO_5037765528" description="Peptidoglycan binding-like domain-containing protein" evidence="2">
    <location>
        <begin position="24"/>
        <end position="363"/>
    </location>
</feature>
<name>A0A967EYE7_9PROT</name>
<evidence type="ECO:0000256" key="2">
    <source>
        <dbReference type="SAM" id="SignalP"/>
    </source>
</evidence>
<feature type="domain" description="Peptidoglycan binding-like" evidence="3">
    <location>
        <begin position="309"/>
        <end position="360"/>
    </location>
</feature>
<keyword evidence="5" id="KW-1185">Reference proteome</keyword>
<organism evidence="4 5">
    <name type="scientific">Pelagibius litoralis</name>
    <dbReference type="NCBI Taxonomy" id="374515"/>
    <lineage>
        <taxon>Bacteria</taxon>
        <taxon>Pseudomonadati</taxon>
        <taxon>Pseudomonadota</taxon>
        <taxon>Alphaproteobacteria</taxon>
        <taxon>Rhodospirillales</taxon>
        <taxon>Rhodovibrionaceae</taxon>
        <taxon>Pelagibius</taxon>
    </lineage>
</organism>
<keyword evidence="2" id="KW-0732">Signal</keyword>
<evidence type="ECO:0000256" key="1">
    <source>
        <dbReference type="SAM" id="Coils"/>
    </source>
</evidence>
<proteinExistence type="predicted"/>
<dbReference type="AlphaFoldDB" id="A0A967EYE7"/>
<protein>
    <recommendedName>
        <fullName evidence="3">Peptidoglycan binding-like domain-containing protein</fullName>
    </recommendedName>
</protein>
<evidence type="ECO:0000313" key="5">
    <source>
        <dbReference type="Proteomes" id="UP000761264"/>
    </source>
</evidence>
<evidence type="ECO:0000313" key="4">
    <source>
        <dbReference type="EMBL" id="NIA69654.1"/>
    </source>
</evidence>
<comment type="caution">
    <text evidence="4">The sequence shown here is derived from an EMBL/GenBank/DDBJ whole genome shotgun (WGS) entry which is preliminary data.</text>
</comment>
<reference evidence="4" key="1">
    <citation type="submission" date="2020-03" db="EMBL/GenBank/DDBJ databases">
        <title>Genome of Pelagibius litoralis DSM 21314T.</title>
        <authorList>
            <person name="Wang G."/>
        </authorList>
    </citation>
    <scope>NUCLEOTIDE SEQUENCE</scope>
    <source>
        <strain evidence="4">DSM 21314</strain>
    </source>
</reference>
<dbReference type="InterPro" id="IPR036365">
    <property type="entry name" value="PGBD-like_sf"/>
</dbReference>
<feature type="coiled-coil region" evidence="1">
    <location>
        <begin position="35"/>
        <end position="69"/>
    </location>
</feature>
<sequence>MRPIRVFQTTAASMLALSLAACASSDPQVSETPKISDLEQQLSDVRAENSDLEQQIAALKDQESVLQQTAATPQEDMLLPPQAKAGECYARVFVPPTYRTLTEEVVEAEASEKIEVIPARYGMVNETVLIKEESERVEVIPATFKTVEERILVREAYDKIETVPAVYGTQSERMLVKPAYTTWKKGRGPIERIDEATGEIMCLVEIPAEYRTVSKQVLKSPATTRKISVPAEYRTITKTVIDQPARTQSVKVPAEYSSVQVRKLLEPSQEKRMAIPARYQSVSVTEKVDDGRMEWRPILCETNTTPGVVTRIQSALATKGYSPGPVDGVLGPQTMSAVNAFQQANNMSSGQLTIETVKALGVQ</sequence>
<dbReference type="PROSITE" id="PS51257">
    <property type="entry name" value="PROKAR_LIPOPROTEIN"/>
    <property type="match status" value="1"/>
</dbReference>
<dbReference type="Gene3D" id="1.10.101.10">
    <property type="entry name" value="PGBD-like superfamily/PGBD"/>
    <property type="match status" value="1"/>
</dbReference>
<feature type="signal peptide" evidence="2">
    <location>
        <begin position="1"/>
        <end position="23"/>
    </location>
</feature>
<keyword evidence="1" id="KW-0175">Coiled coil</keyword>
<evidence type="ECO:0000259" key="3">
    <source>
        <dbReference type="Pfam" id="PF01471"/>
    </source>
</evidence>
<dbReference type="InterPro" id="IPR002477">
    <property type="entry name" value="Peptidoglycan-bd-like"/>
</dbReference>
<dbReference type="EMBL" id="JAAQPH010000009">
    <property type="protein sequence ID" value="NIA69654.1"/>
    <property type="molecule type" value="Genomic_DNA"/>
</dbReference>